<evidence type="ECO:0000256" key="3">
    <source>
        <dbReference type="ARBA" id="ARBA00022475"/>
    </source>
</evidence>
<feature type="domain" description="Tripartite ATP-independent periplasmic transporters DctQ component" evidence="10">
    <location>
        <begin position="43"/>
        <end position="169"/>
    </location>
</feature>
<dbReference type="InterPro" id="IPR055348">
    <property type="entry name" value="DctQ"/>
</dbReference>
<evidence type="ECO:0000256" key="5">
    <source>
        <dbReference type="ARBA" id="ARBA00022692"/>
    </source>
</evidence>
<keyword evidence="5 9" id="KW-0812">Transmembrane</keyword>
<comment type="caution">
    <text evidence="11">The sequence shown here is derived from an EMBL/GenBank/DDBJ whole genome shotgun (WGS) entry which is preliminary data.</text>
</comment>
<evidence type="ECO:0000256" key="8">
    <source>
        <dbReference type="ARBA" id="ARBA00038436"/>
    </source>
</evidence>
<feature type="transmembrane region" description="Helical" evidence="9">
    <location>
        <begin position="67"/>
        <end position="85"/>
    </location>
</feature>
<dbReference type="PANTHER" id="PTHR35011">
    <property type="entry name" value="2,3-DIKETO-L-GULONATE TRAP TRANSPORTER SMALL PERMEASE PROTEIN YIAM"/>
    <property type="match status" value="1"/>
</dbReference>
<feature type="transmembrane region" description="Helical" evidence="9">
    <location>
        <begin position="31"/>
        <end position="52"/>
    </location>
</feature>
<keyword evidence="12" id="KW-1185">Reference proteome</keyword>
<evidence type="ECO:0000313" key="12">
    <source>
        <dbReference type="Proteomes" id="UP001645039"/>
    </source>
</evidence>
<feature type="transmembrane region" description="Helical" evidence="9">
    <location>
        <begin position="106"/>
        <end position="127"/>
    </location>
</feature>
<proteinExistence type="inferred from homology"/>
<evidence type="ECO:0000256" key="9">
    <source>
        <dbReference type="RuleBase" id="RU369079"/>
    </source>
</evidence>
<comment type="subcellular location">
    <subcellularLocation>
        <location evidence="1 9">Cell inner membrane</location>
        <topology evidence="1 9">Multi-pass membrane protein</topology>
    </subcellularLocation>
</comment>
<dbReference type="InterPro" id="IPR007387">
    <property type="entry name" value="TRAP_DctQ"/>
</dbReference>
<dbReference type="EMBL" id="RRZD01000001">
    <property type="protein sequence ID" value="MBE0398594.1"/>
    <property type="molecule type" value="Genomic_DNA"/>
</dbReference>
<evidence type="ECO:0000256" key="1">
    <source>
        <dbReference type="ARBA" id="ARBA00004429"/>
    </source>
</evidence>
<evidence type="ECO:0000256" key="6">
    <source>
        <dbReference type="ARBA" id="ARBA00022989"/>
    </source>
</evidence>
<evidence type="ECO:0000256" key="2">
    <source>
        <dbReference type="ARBA" id="ARBA00022448"/>
    </source>
</evidence>
<sequence>MSGSFPVNHVVPPSNGFDRIAFYTLRWVTRLCDGAGVALMAAILLLIVAAVIARDLLGLGMPWTEEVASMMAIYAIGFGSLSAWVRSEHLVVDLFSHKLSGLGKSLQYRATALISCGFFALAAWGAWIMSDMSANNKTVSLSISFSYLYYGIFFSFAGMALIAVWQTLRGPVAWLEVHDEEEHQEELAQP</sequence>
<keyword evidence="3" id="KW-1003">Cell membrane</keyword>
<evidence type="ECO:0000259" key="10">
    <source>
        <dbReference type="Pfam" id="PF04290"/>
    </source>
</evidence>
<reference evidence="11 12" key="1">
    <citation type="submission" date="2020-07" db="EMBL/GenBank/DDBJ databases">
        <title>Halophilic bacteria isolated from french cheeses.</title>
        <authorList>
            <person name="Kothe C.I."/>
            <person name="Farah-Kraiem B."/>
            <person name="Renault P."/>
            <person name="Dridi B."/>
        </authorList>
    </citation>
    <scope>NUCLEOTIDE SEQUENCE [LARGE SCALE GENOMIC DNA]</scope>
    <source>
        <strain evidence="11 12">FME1</strain>
    </source>
</reference>
<evidence type="ECO:0000313" key="11">
    <source>
        <dbReference type="EMBL" id="MBE0398594.1"/>
    </source>
</evidence>
<evidence type="ECO:0000256" key="4">
    <source>
        <dbReference type="ARBA" id="ARBA00022519"/>
    </source>
</evidence>
<comment type="similarity">
    <text evidence="8 9">Belongs to the TRAP transporter small permease family.</text>
</comment>
<dbReference type="Proteomes" id="UP001645039">
    <property type="component" value="Unassembled WGS sequence"/>
</dbReference>
<organism evidence="11 12">
    <name type="scientific">Halomonas casei</name>
    <dbReference type="NCBI Taxonomy" id="2742613"/>
    <lineage>
        <taxon>Bacteria</taxon>
        <taxon>Pseudomonadati</taxon>
        <taxon>Pseudomonadota</taxon>
        <taxon>Gammaproteobacteria</taxon>
        <taxon>Oceanospirillales</taxon>
        <taxon>Halomonadaceae</taxon>
        <taxon>Halomonas</taxon>
    </lineage>
</organism>
<dbReference type="PANTHER" id="PTHR35011:SF10">
    <property type="entry name" value="TRAP TRANSPORTER SMALL PERMEASE PROTEIN"/>
    <property type="match status" value="1"/>
</dbReference>
<gene>
    <name evidence="11" type="ORF">EI168_00520</name>
</gene>
<comment type="subunit">
    <text evidence="9">The complex comprises the extracytoplasmic solute receptor protein and the two transmembrane proteins.</text>
</comment>
<feature type="transmembrane region" description="Helical" evidence="9">
    <location>
        <begin position="147"/>
        <end position="165"/>
    </location>
</feature>
<keyword evidence="6 9" id="KW-1133">Transmembrane helix</keyword>
<name>A0ABR9EWK9_9GAMM</name>
<comment type="function">
    <text evidence="9">Part of the tripartite ATP-independent periplasmic (TRAP) transport system.</text>
</comment>
<keyword evidence="2 9" id="KW-0813">Transport</keyword>
<dbReference type="Pfam" id="PF04290">
    <property type="entry name" value="DctQ"/>
    <property type="match status" value="1"/>
</dbReference>
<keyword evidence="7 9" id="KW-0472">Membrane</keyword>
<keyword evidence="4 9" id="KW-0997">Cell inner membrane</keyword>
<protein>
    <recommendedName>
        <fullName evidence="9">TRAP transporter small permease protein</fullName>
    </recommendedName>
</protein>
<evidence type="ECO:0000256" key="7">
    <source>
        <dbReference type="ARBA" id="ARBA00023136"/>
    </source>
</evidence>
<accession>A0ABR9EWK9</accession>